<protein>
    <submittedName>
        <fullName evidence="7">Efflux RND transporter periplasmic adaptor subunit</fullName>
    </submittedName>
</protein>
<dbReference type="SUPFAM" id="SSF111369">
    <property type="entry name" value="HlyD-like secretion proteins"/>
    <property type="match status" value="2"/>
</dbReference>
<evidence type="ECO:0000259" key="6">
    <source>
        <dbReference type="Pfam" id="PF25954"/>
    </source>
</evidence>
<accession>A0ABZ0PGT8</accession>
<feature type="domain" description="Multidrug resistance protein MdtA-like barrel-sandwich hybrid" evidence="5">
    <location>
        <begin position="69"/>
        <end position="277"/>
    </location>
</feature>
<dbReference type="Proteomes" id="UP001305521">
    <property type="component" value="Chromosome"/>
</dbReference>
<keyword evidence="3 4" id="KW-0175">Coiled coil</keyword>
<dbReference type="NCBIfam" id="TIGR01730">
    <property type="entry name" value="RND_mfp"/>
    <property type="match status" value="1"/>
</dbReference>
<dbReference type="InterPro" id="IPR058625">
    <property type="entry name" value="MdtA-like_BSH"/>
</dbReference>
<dbReference type="Gene3D" id="2.40.50.100">
    <property type="match status" value="2"/>
</dbReference>
<reference evidence="7 8" key="1">
    <citation type="submission" date="2023-11" db="EMBL/GenBank/DDBJ databases">
        <title>Arctic aerobic anoxygenic photoheterotroph Sediminicoccus rosea KRV36 adapts its photosynthesis to long days of polar summer.</title>
        <authorList>
            <person name="Tomasch J."/>
            <person name="Kopejtka K."/>
            <person name="Bily T."/>
            <person name="Gardiner A.T."/>
            <person name="Gardian Z."/>
            <person name="Shivaramu S."/>
            <person name="Koblizek M."/>
            <person name="Engelhardt F."/>
            <person name="Kaftan D."/>
        </authorList>
    </citation>
    <scope>NUCLEOTIDE SEQUENCE [LARGE SCALE GENOMIC DNA]</scope>
    <source>
        <strain evidence="7 8">R-30</strain>
    </source>
</reference>
<dbReference type="Pfam" id="PF25917">
    <property type="entry name" value="BSH_RND"/>
    <property type="match status" value="1"/>
</dbReference>
<dbReference type="RefSeq" id="WP_318648562.1">
    <property type="nucleotide sequence ID" value="NZ_CP137852.1"/>
</dbReference>
<dbReference type="Pfam" id="PF25954">
    <property type="entry name" value="Beta-barrel_RND_2"/>
    <property type="match status" value="1"/>
</dbReference>
<evidence type="ECO:0000256" key="3">
    <source>
        <dbReference type="ARBA" id="ARBA00023054"/>
    </source>
</evidence>
<gene>
    <name evidence="7" type="ORF">R9Z33_21180</name>
</gene>
<evidence type="ECO:0000256" key="1">
    <source>
        <dbReference type="ARBA" id="ARBA00004196"/>
    </source>
</evidence>
<sequence>MRRTLALLTLAAALLGAGYLYGQPAMAALGLSWPGGTQASGPRLRLASVDRGPITAVVSATGTVNPLVTVIVGSQLSGLIRELPGDFNQRVTTGQVLARLDTQQLEATRAAAAADALSAQAAVAVARAQAERAQADAEQARAAVEAARGEAGRAEAQLRDAEFEARRTEELRRSAVGTTRDAARAGFTADGARANVAIQQAQIQRAEANLISAEATARTALAQVEAAMATAEQRAAQLRQVEVNLGFATIRSPIDGVIVSRSVDLGQTVAASLQSPTLFTIAANLNEMEVWATVDESDIGRIRAGQNVAFTVAAHPSVNLRGTVKDIRLSPTTVNNVVTYTVVVSAANTDGRMLPGMTATLRIITDERADVLRVPNAALRWRPPGQGAAPGQAAAPGNPMEAALREMTDLTPAQRQEIEAAGREMRERMAALPAEPEARRQQAQAARQRLQSRLNAVLTPEQRARLAAARGARQAGGAAGTVHVVEGDGPPRAIAIRTGLTDGNVTEVLSGDLQPDMQVVVGTERAGAAPARAPTTRPLF</sequence>
<dbReference type="Gene3D" id="1.10.287.470">
    <property type="entry name" value="Helix hairpin bin"/>
    <property type="match status" value="1"/>
</dbReference>
<dbReference type="PANTHER" id="PTHR32347">
    <property type="entry name" value="EFFLUX SYSTEM COMPONENT YKNX-RELATED"/>
    <property type="match status" value="1"/>
</dbReference>
<evidence type="ECO:0000256" key="4">
    <source>
        <dbReference type="SAM" id="Coils"/>
    </source>
</evidence>
<dbReference type="Gene3D" id="2.40.30.170">
    <property type="match status" value="1"/>
</dbReference>
<dbReference type="PANTHER" id="PTHR32347:SF14">
    <property type="entry name" value="EFFLUX SYSTEM COMPONENT YKNX-RELATED"/>
    <property type="match status" value="1"/>
</dbReference>
<evidence type="ECO:0000259" key="5">
    <source>
        <dbReference type="Pfam" id="PF25917"/>
    </source>
</evidence>
<evidence type="ECO:0000313" key="7">
    <source>
        <dbReference type="EMBL" id="WPB84597.1"/>
    </source>
</evidence>
<comment type="subcellular location">
    <subcellularLocation>
        <location evidence="1">Cell envelope</location>
    </subcellularLocation>
</comment>
<dbReference type="InterPro" id="IPR006143">
    <property type="entry name" value="RND_pump_MFP"/>
</dbReference>
<dbReference type="InterPro" id="IPR058792">
    <property type="entry name" value="Beta-barrel_RND_2"/>
</dbReference>
<dbReference type="EMBL" id="CP137852">
    <property type="protein sequence ID" value="WPB84597.1"/>
    <property type="molecule type" value="Genomic_DNA"/>
</dbReference>
<name>A0ABZ0PGT8_9PROT</name>
<dbReference type="InterPro" id="IPR050465">
    <property type="entry name" value="UPF0194_transport"/>
</dbReference>
<proteinExistence type="inferred from homology"/>
<feature type="domain" description="CusB-like beta-barrel" evidence="6">
    <location>
        <begin position="290"/>
        <end position="364"/>
    </location>
</feature>
<evidence type="ECO:0000313" key="8">
    <source>
        <dbReference type="Proteomes" id="UP001305521"/>
    </source>
</evidence>
<organism evidence="7 8">
    <name type="scientific">Sediminicoccus rosea</name>
    <dbReference type="NCBI Taxonomy" id="1225128"/>
    <lineage>
        <taxon>Bacteria</taxon>
        <taxon>Pseudomonadati</taxon>
        <taxon>Pseudomonadota</taxon>
        <taxon>Alphaproteobacteria</taxon>
        <taxon>Acetobacterales</taxon>
        <taxon>Roseomonadaceae</taxon>
        <taxon>Sediminicoccus</taxon>
    </lineage>
</organism>
<evidence type="ECO:0000256" key="2">
    <source>
        <dbReference type="ARBA" id="ARBA00009477"/>
    </source>
</evidence>
<comment type="similarity">
    <text evidence="2">Belongs to the membrane fusion protein (MFP) (TC 8.A.1) family.</text>
</comment>
<feature type="coiled-coil region" evidence="4">
    <location>
        <begin position="123"/>
        <end position="241"/>
    </location>
</feature>
<keyword evidence="8" id="KW-1185">Reference proteome</keyword>